<reference evidence="2 3" key="1">
    <citation type="submission" date="2016-10" db="EMBL/GenBank/DDBJ databases">
        <authorList>
            <person name="de Groot N.N."/>
        </authorList>
    </citation>
    <scope>NUCLEOTIDE SEQUENCE [LARGE SCALE GENOMIC DNA]</scope>
    <source>
        <strain evidence="2 3">DSM 23842</strain>
    </source>
</reference>
<protein>
    <submittedName>
        <fullName evidence="2">Uncharacterized protein</fullName>
    </submittedName>
</protein>
<organism evidence="2 3">
    <name type="scientific">Bizionia paragorgiae</name>
    <dbReference type="NCBI Taxonomy" id="283786"/>
    <lineage>
        <taxon>Bacteria</taxon>
        <taxon>Pseudomonadati</taxon>
        <taxon>Bacteroidota</taxon>
        <taxon>Flavobacteriia</taxon>
        <taxon>Flavobacteriales</taxon>
        <taxon>Flavobacteriaceae</taxon>
        <taxon>Bizionia</taxon>
    </lineage>
</organism>
<keyword evidence="3" id="KW-1185">Reference proteome</keyword>
<name>A0A1H3Y3R8_BIZPA</name>
<gene>
    <name evidence="2" type="ORF">SAMN04487990_10636</name>
</gene>
<dbReference type="AlphaFoldDB" id="A0A1H3Y3R8"/>
<dbReference type="OrthoDB" id="1524706at2"/>
<evidence type="ECO:0000313" key="3">
    <source>
        <dbReference type="Proteomes" id="UP000198846"/>
    </source>
</evidence>
<keyword evidence="1" id="KW-0812">Transmembrane</keyword>
<dbReference type="Proteomes" id="UP000198846">
    <property type="component" value="Unassembled WGS sequence"/>
</dbReference>
<keyword evidence="1" id="KW-0472">Membrane</keyword>
<evidence type="ECO:0000256" key="1">
    <source>
        <dbReference type="SAM" id="Phobius"/>
    </source>
</evidence>
<proteinExistence type="predicted"/>
<accession>A0A1H3Y3R8</accession>
<sequence length="158" mass="17916">MDLGMITISGTLILLVVVPLTLMQLQKRKKEQALLNALKSLSKQHHCSLTHYDLTSDFAIGIDQVAKALFFYKNTAHENRSKHIALKDYSDCKISEERQNTKNTTLGDITALSLTLTPRDNSITPEYINFYNSDENYQLNGEIDLIKKWNGLLVSTIK</sequence>
<dbReference type="RefSeq" id="WP_092133179.1">
    <property type="nucleotide sequence ID" value="NZ_FNQK01000006.1"/>
</dbReference>
<dbReference type="EMBL" id="FNQK01000006">
    <property type="protein sequence ID" value="SEA06180.1"/>
    <property type="molecule type" value="Genomic_DNA"/>
</dbReference>
<keyword evidence="1" id="KW-1133">Transmembrane helix</keyword>
<dbReference type="STRING" id="283786.SAMN04487990_10636"/>
<evidence type="ECO:0000313" key="2">
    <source>
        <dbReference type="EMBL" id="SEA06180.1"/>
    </source>
</evidence>
<feature type="transmembrane region" description="Helical" evidence="1">
    <location>
        <begin position="6"/>
        <end position="25"/>
    </location>
</feature>